<evidence type="ECO:0000313" key="2">
    <source>
        <dbReference type="EnsemblMetazoa" id="AFUN019226-PA"/>
    </source>
</evidence>
<dbReference type="VEuPathDB" id="VectorBase:AFUN019226"/>
<proteinExistence type="predicted"/>
<reference evidence="2" key="1">
    <citation type="submission" date="2020-05" db="UniProtKB">
        <authorList>
            <consortium name="EnsemblMetazoa"/>
        </authorList>
    </citation>
    <scope>IDENTIFICATION</scope>
    <source>
        <strain evidence="2">FUMOZ</strain>
    </source>
</reference>
<accession>A0A4Y0BK08</accession>
<organism evidence="2">
    <name type="scientific">Anopheles funestus</name>
    <name type="common">African malaria mosquito</name>
    <dbReference type="NCBI Taxonomy" id="62324"/>
    <lineage>
        <taxon>Eukaryota</taxon>
        <taxon>Metazoa</taxon>
        <taxon>Ecdysozoa</taxon>
        <taxon>Arthropoda</taxon>
        <taxon>Hexapoda</taxon>
        <taxon>Insecta</taxon>
        <taxon>Pterygota</taxon>
        <taxon>Neoptera</taxon>
        <taxon>Endopterygota</taxon>
        <taxon>Diptera</taxon>
        <taxon>Nematocera</taxon>
        <taxon>Culicoidea</taxon>
        <taxon>Culicidae</taxon>
        <taxon>Anophelinae</taxon>
        <taxon>Anopheles</taxon>
    </lineage>
</organism>
<protein>
    <submittedName>
        <fullName evidence="2">Uncharacterized protein</fullName>
    </submittedName>
</protein>
<evidence type="ECO:0000256" key="1">
    <source>
        <dbReference type="SAM" id="SignalP"/>
    </source>
</evidence>
<sequence length="58" mass="6460">MKHLNTVFLFVIFALLGLVVAQPEYGVGSPPIVEDYDDILCPEELKHLNLCKHLPATP</sequence>
<feature type="chain" id="PRO_5021201772" evidence="1">
    <location>
        <begin position="22"/>
        <end position="58"/>
    </location>
</feature>
<keyword evidence="1" id="KW-0732">Signal</keyword>
<dbReference type="AlphaFoldDB" id="A0A4Y0BK08"/>
<dbReference type="EnsemblMetazoa" id="AFUN019226-RA">
    <property type="protein sequence ID" value="AFUN019226-PA"/>
    <property type="gene ID" value="AFUN019226"/>
</dbReference>
<name>A0A4Y0BK08_ANOFN</name>
<feature type="signal peptide" evidence="1">
    <location>
        <begin position="1"/>
        <end position="21"/>
    </location>
</feature>